<evidence type="ECO:0000313" key="4">
    <source>
        <dbReference type="Proteomes" id="UP000609531"/>
    </source>
</evidence>
<organism evidence="3 4">
    <name type="scientific">Acuticoccus mangrovi</name>
    <dbReference type="NCBI Taxonomy" id="2796142"/>
    <lineage>
        <taxon>Bacteria</taxon>
        <taxon>Pseudomonadati</taxon>
        <taxon>Pseudomonadota</taxon>
        <taxon>Alphaproteobacteria</taxon>
        <taxon>Hyphomicrobiales</taxon>
        <taxon>Amorphaceae</taxon>
        <taxon>Acuticoccus</taxon>
    </lineage>
</organism>
<name>A0A934IRZ0_9HYPH</name>
<gene>
    <name evidence="3" type="ORF">JCR33_12785</name>
</gene>
<comment type="caution">
    <text evidence="3">The sequence shown here is derived from an EMBL/GenBank/DDBJ whole genome shotgun (WGS) entry which is preliminary data.</text>
</comment>
<protein>
    <submittedName>
        <fullName evidence="3">Extracellular solute-binding protein</fullName>
    </submittedName>
</protein>
<dbReference type="GO" id="GO:0030976">
    <property type="term" value="F:thiamine pyrophosphate binding"/>
    <property type="evidence" value="ECO:0007669"/>
    <property type="project" value="TreeGrafter"/>
</dbReference>
<accession>A0A934IRZ0</accession>
<evidence type="ECO:0000256" key="2">
    <source>
        <dbReference type="SAM" id="SignalP"/>
    </source>
</evidence>
<dbReference type="Gene3D" id="3.40.190.10">
    <property type="entry name" value="Periplasmic binding protein-like II"/>
    <property type="match status" value="2"/>
</dbReference>
<dbReference type="AlphaFoldDB" id="A0A934IRZ0"/>
<dbReference type="SUPFAM" id="SSF53850">
    <property type="entry name" value="Periplasmic binding protein-like II"/>
    <property type="match status" value="1"/>
</dbReference>
<dbReference type="Pfam" id="PF13343">
    <property type="entry name" value="SBP_bac_6"/>
    <property type="match status" value="1"/>
</dbReference>
<feature type="chain" id="PRO_5037876730" evidence="2">
    <location>
        <begin position="29"/>
        <end position="359"/>
    </location>
</feature>
<keyword evidence="1 2" id="KW-0732">Signal</keyword>
<dbReference type="PANTHER" id="PTHR30006">
    <property type="entry name" value="THIAMINE-BINDING PERIPLASMIC PROTEIN-RELATED"/>
    <property type="match status" value="1"/>
</dbReference>
<dbReference type="Proteomes" id="UP000609531">
    <property type="component" value="Unassembled WGS sequence"/>
</dbReference>
<sequence>MQSNRGNRLVALLVGAAASALVAGAATAQDACTEMQVFLSISPAHRDNVMSYIAPKLKEEMGVTLVAEEIGSANMVERLSAQMPNPRVTIAQWDVPIGVSACADGMCAPIDLSKAPNAGKLFDWAYTKDGDDVVVLATNVLGVGLLYNEEALKEAGIEPPTSWTDLADPSFAGRISITAPASTWGTAQLVKWAQMGGGGVDNIDPGFEFAESLMDNMHTVHTWSSEMSNLMQLGEVWLSTTGSNMGAALRAKGLPVRWVLPEEGSPVAAGGLSFVKGAPCTEAAYRYLDLYYSDEFQLLRVKDGGLASPSPTAWDKIPDETKADMDLTSKEFDKLEALDWKAINAVRPEWIERWNREIR</sequence>
<reference evidence="3" key="1">
    <citation type="submission" date="2020-12" db="EMBL/GenBank/DDBJ databases">
        <title>Bacterial taxonomy.</title>
        <authorList>
            <person name="Pan X."/>
        </authorList>
    </citation>
    <scope>NUCLEOTIDE SEQUENCE</scope>
    <source>
        <strain evidence="3">B2012</strain>
    </source>
</reference>
<dbReference type="GO" id="GO:0030975">
    <property type="term" value="F:thiamine binding"/>
    <property type="evidence" value="ECO:0007669"/>
    <property type="project" value="TreeGrafter"/>
</dbReference>
<feature type="signal peptide" evidence="2">
    <location>
        <begin position="1"/>
        <end position="28"/>
    </location>
</feature>
<dbReference type="PANTHER" id="PTHR30006:SF2">
    <property type="entry name" value="ABC TRANSPORTER SUBSTRATE-BINDING PROTEIN"/>
    <property type="match status" value="1"/>
</dbReference>
<evidence type="ECO:0000256" key="1">
    <source>
        <dbReference type="ARBA" id="ARBA00022729"/>
    </source>
</evidence>
<dbReference type="RefSeq" id="WP_198882479.1">
    <property type="nucleotide sequence ID" value="NZ_JAEKJA010000010.1"/>
</dbReference>
<keyword evidence="4" id="KW-1185">Reference proteome</keyword>
<dbReference type="EMBL" id="JAEKJA010000010">
    <property type="protein sequence ID" value="MBJ3776574.1"/>
    <property type="molecule type" value="Genomic_DNA"/>
</dbReference>
<evidence type="ECO:0000313" key="3">
    <source>
        <dbReference type="EMBL" id="MBJ3776574.1"/>
    </source>
</evidence>
<proteinExistence type="predicted"/>
<dbReference type="GO" id="GO:0030288">
    <property type="term" value="C:outer membrane-bounded periplasmic space"/>
    <property type="evidence" value="ECO:0007669"/>
    <property type="project" value="TreeGrafter"/>
</dbReference>
<dbReference type="GO" id="GO:0015888">
    <property type="term" value="P:thiamine transport"/>
    <property type="evidence" value="ECO:0007669"/>
    <property type="project" value="TreeGrafter"/>
</dbReference>